<evidence type="ECO:0000313" key="3">
    <source>
        <dbReference type="Proteomes" id="UP000689967"/>
    </source>
</evidence>
<reference evidence="2 3" key="1">
    <citation type="submission" date="2021-01" db="EMBL/GenBank/DDBJ databases">
        <title>Roseomonas sp. nov, a bacterium isolated from an oil production mixture in Yumen Oilfield.</title>
        <authorList>
            <person name="Wu D."/>
        </authorList>
    </citation>
    <scope>NUCLEOTIDE SEQUENCE [LARGE SCALE GENOMIC DNA]</scope>
    <source>
        <strain evidence="2 3">ROY-5-3</strain>
    </source>
</reference>
<keyword evidence="2" id="KW-0436">Ligase</keyword>
<dbReference type="Pfam" id="PF01812">
    <property type="entry name" value="5-FTHF_cyc-lig"/>
    <property type="match status" value="1"/>
</dbReference>
<dbReference type="PANTHER" id="PTHR23407:SF1">
    <property type="entry name" value="5-FORMYLTETRAHYDROFOLATE CYCLO-LIGASE"/>
    <property type="match status" value="1"/>
</dbReference>
<dbReference type="PANTHER" id="PTHR23407">
    <property type="entry name" value="ATPASE INHIBITOR/5-FORMYLTETRAHYDROFOLATE CYCLO-LIGASE"/>
    <property type="match status" value="1"/>
</dbReference>
<keyword evidence="1" id="KW-0460">Magnesium</keyword>
<comment type="cofactor">
    <cofactor evidence="1">
        <name>Mg(2+)</name>
        <dbReference type="ChEBI" id="CHEBI:18420"/>
    </cofactor>
</comment>
<keyword evidence="1" id="KW-0479">Metal-binding</keyword>
<gene>
    <name evidence="2" type="ORF">JJQ90_14540</name>
</gene>
<dbReference type="GO" id="GO:0030272">
    <property type="term" value="F:5-formyltetrahydrofolate cyclo-ligase activity"/>
    <property type="evidence" value="ECO:0007669"/>
    <property type="project" value="UniProtKB-EC"/>
</dbReference>
<dbReference type="InterPro" id="IPR002698">
    <property type="entry name" value="FTHF_cligase"/>
</dbReference>
<dbReference type="Proteomes" id="UP000689967">
    <property type="component" value="Unassembled WGS sequence"/>
</dbReference>
<evidence type="ECO:0000313" key="2">
    <source>
        <dbReference type="EMBL" id="MBU8544934.1"/>
    </source>
</evidence>
<proteinExistence type="inferred from homology"/>
<sequence length="192" mass="19931">MLCPDLLAGLKAEARKAALARRAACDPTLGAALAAHLLRDAPPPPGAIVAGFWPMGAEIDIRPLLHALHEKGHRIALPVTPRRGNPLHFRAWQPGEALARGPMGTSQPGPEAPPLTPDWLLVPLLAFDRAGHRLGYGGGYYDRTLAALPGATAVGVAYACQEVDEVPVGVDDAPLAAIATEGGVIFCGARAV</sequence>
<accession>A0ABS6H910</accession>
<dbReference type="PIRSF" id="PIRSF006806">
    <property type="entry name" value="FTHF_cligase"/>
    <property type="match status" value="1"/>
</dbReference>
<protein>
    <recommendedName>
        <fullName evidence="1">5-formyltetrahydrofolate cyclo-ligase</fullName>
        <ecNumber evidence="1">6.3.3.2</ecNumber>
    </recommendedName>
</protein>
<dbReference type="EC" id="6.3.3.2" evidence="1"/>
<name>A0ABS6H910_9PROT</name>
<comment type="catalytic activity">
    <reaction evidence="1">
        <text>(6S)-5-formyl-5,6,7,8-tetrahydrofolate + ATP = (6R)-5,10-methenyltetrahydrofolate + ADP + phosphate</text>
        <dbReference type="Rhea" id="RHEA:10488"/>
        <dbReference type="ChEBI" id="CHEBI:30616"/>
        <dbReference type="ChEBI" id="CHEBI:43474"/>
        <dbReference type="ChEBI" id="CHEBI:57455"/>
        <dbReference type="ChEBI" id="CHEBI:57457"/>
        <dbReference type="ChEBI" id="CHEBI:456216"/>
        <dbReference type="EC" id="6.3.3.2"/>
    </reaction>
</comment>
<organism evidence="2 3">
    <name type="scientific">Falsiroseomonas oleicola</name>
    <dbReference type="NCBI Taxonomy" id="2801474"/>
    <lineage>
        <taxon>Bacteria</taxon>
        <taxon>Pseudomonadati</taxon>
        <taxon>Pseudomonadota</taxon>
        <taxon>Alphaproteobacteria</taxon>
        <taxon>Acetobacterales</taxon>
        <taxon>Roseomonadaceae</taxon>
        <taxon>Falsiroseomonas</taxon>
    </lineage>
</organism>
<evidence type="ECO:0000256" key="1">
    <source>
        <dbReference type="RuleBase" id="RU361279"/>
    </source>
</evidence>
<keyword evidence="1" id="KW-0547">Nucleotide-binding</keyword>
<dbReference type="EMBL" id="JAERQM010000004">
    <property type="protein sequence ID" value="MBU8544934.1"/>
    <property type="molecule type" value="Genomic_DNA"/>
</dbReference>
<dbReference type="NCBIfam" id="TIGR02727">
    <property type="entry name" value="MTHFS_bact"/>
    <property type="match status" value="1"/>
</dbReference>
<comment type="caution">
    <text evidence="2">The sequence shown here is derived from an EMBL/GenBank/DDBJ whole genome shotgun (WGS) entry which is preliminary data.</text>
</comment>
<comment type="similarity">
    <text evidence="1">Belongs to the 5-formyltetrahydrofolate cyclo-ligase family.</text>
</comment>
<keyword evidence="1" id="KW-0067">ATP-binding</keyword>
<keyword evidence="3" id="KW-1185">Reference proteome</keyword>